<proteinExistence type="predicted"/>
<keyword evidence="3" id="KW-1185">Reference proteome</keyword>
<comment type="caution">
    <text evidence="2">The sequence shown here is derived from an EMBL/GenBank/DDBJ whole genome shotgun (WGS) entry which is preliminary data.</text>
</comment>
<evidence type="ECO:0000313" key="3">
    <source>
        <dbReference type="Proteomes" id="UP000735302"/>
    </source>
</evidence>
<evidence type="ECO:0008006" key="4">
    <source>
        <dbReference type="Google" id="ProtNLM"/>
    </source>
</evidence>
<feature type="transmembrane region" description="Helical" evidence="1">
    <location>
        <begin position="21"/>
        <end position="54"/>
    </location>
</feature>
<keyword evidence="1" id="KW-0472">Membrane</keyword>
<evidence type="ECO:0000256" key="1">
    <source>
        <dbReference type="SAM" id="Phobius"/>
    </source>
</evidence>
<sequence>MKGKYAVQTQRLLSKRNVPNILFSVEQTAVGVAIGVGTVVGTVIGVGFGIGVAVAVTINVATVVNVAVAVIVIVAVAIGVAITKRDHVKLLWYSWLAVVVVVVTYIIPIVVNSHIGVTLCFFSFIEFDLR</sequence>
<feature type="transmembrane region" description="Helical" evidence="1">
    <location>
        <begin position="90"/>
        <end position="111"/>
    </location>
</feature>
<accession>A0AAV4AEZ0</accession>
<organism evidence="2 3">
    <name type="scientific">Plakobranchus ocellatus</name>
    <dbReference type="NCBI Taxonomy" id="259542"/>
    <lineage>
        <taxon>Eukaryota</taxon>
        <taxon>Metazoa</taxon>
        <taxon>Spiralia</taxon>
        <taxon>Lophotrochozoa</taxon>
        <taxon>Mollusca</taxon>
        <taxon>Gastropoda</taxon>
        <taxon>Heterobranchia</taxon>
        <taxon>Euthyneura</taxon>
        <taxon>Panpulmonata</taxon>
        <taxon>Sacoglossa</taxon>
        <taxon>Placobranchoidea</taxon>
        <taxon>Plakobranchidae</taxon>
        <taxon>Plakobranchus</taxon>
    </lineage>
</organism>
<feature type="transmembrane region" description="Helical" evidence="1">
    <location>
        <begin position="60"/>
        <end position="83"/>
    </location>
</feature>
<dbReference type="EMBL" id="BLXT01004121">
    <property type="protein sequence ID" value="GFO09761.1"/>
    <property type="molecule type" value="Genomic_DNA"/>
</dbReference>
<dbReference type="AlphaFoldDB" id="A0AAV4AEZ0"/>
<dbReference type="Proteomes" id="UP000735302">
    <property type="component" value="Unassembled WGS sequence"/>
</dbReference>
<evidence type="ECO:0000313" key="2">
    <source>
        <dbReference type="EMBL" id="GFO09761.1"/>
    </source>
</evidence>
<reference evidence="2 3" key="1">
    <citation type="journal article" date="2021" name="Elife">
        <title>Chloroplast acquisition without the gene transfer in kleptoplastic sea slugs, Plakobranchus ocellatus.</title>
        <authorList>
            <person name="Maeda T."/>
            <person name="Takahashi S."/>
            <person name="Yoshida T."/>
            <person name="Shimamura S."/>
            <person name="Takaki Y."/>
            <person name="Nagai Y."/>
            <person name="Toyoda A."/>
            <person name="Suzuki Y."/>
            <person name="Arimoto A."/>
            <person name="Ishii H."/>
            <person name="Satoh N."/>
            <person name="Nishiyama T."/>
            <person name="Hasebe M."/>
            <person name="Maruyama T."/>
            <person name="Minagawa J."/>
            <person name="Obokata J."/>
            <person name="Shigenobu S."/>
        </authorList>
    </citation>
    <scope>NUCLEOTIDE SEQUENCE [LARGE SCALE GENOMIC DNA]</scope>
</reference>
<name>A0AAV4AEZ0_9GAST</name>
<keyword evidence="1" id="KW-1133">Transmembrane helix</keyword>
<protein>
    <recommendedName>
        <fullName evidence="4">ABC transmembrane type-1 domain-containing protein</fullName>
    </recommendedName>
</protein>
<gene>
    <name evidence="2" type="ORF">PoB_003626600</name>
</gene>
<keyword evidence="1" id="KW-0812">Transmembrane</keyword>